<protein>
    <submittedName>
        <fullName evidence="4">HD-like signal output (HDOD) domain, no enzymatic activity</fullName>
    </submittedName>
</protein>
<evidence type="ECO:0000313" key="5">
    <source>
        <dbReference type="Proteomes" id="UP000199602"/>
    </source>
</evidence>
<proteinExistence type="predicted"/>
<dbReference type="CDD" id="cd00077">
    <property type="entry name" value="HDc"/>
    <property type="match status" value="1"/>
</dbReference>
<dbReference type="InterPro" id="IPR001789">
    <property type="entry name" value="Sig_transdc_resp-reg_receiver"/>
</dbReference>
<dbReference type="GO" id="GO:0000160">
    <property type="term" value="P:phosphorelay signal transduction system"/>
    <property type="evidence" value="ECO:0007669"/>
    <property type="project" value="InterPro"/>
</dbReference>
<name>A0A1G9ZRL9_9BACT</name>
<gene>
    <name evidence="4" type="ORF">SAMN04488516_101151</name>
</gene>
<dbReference type="Gene3D" id="3.40.50.2300">
    <property type="match status" value="1"/>
</dbReference>
<dbReference type="Gene3D" id="1.10.3210.10">
    <property type="entry name" value="Hypothetical protein af1432"/>
    <property type="match status" value="1"/>
</dbReference>
<dbReference type="Pfam" id="PF00072">
    <property type="entry name" value="Response_reg"/>
    <property type="match status" value="1"/>
</dbReference>
<keyword evidence="5" id="KW-1185">Reference proteome</keyword>
<organism evidence="4 5">
    <name type="scientific">Desulfonauticus submarinus</name>
    <dbReference type="NCBI Taxonomy" id="206665"/>
    <lineage>
        <taxon>Bacteria</taxon>
        <taxon>Pseudomonadati</taxon>
        <taxon>Thermodesulfobacteriota</taxon>
        <taxon>Desulfovibrionia</taxon>
        <taxon>Desulfovibrionales</taxon>
        <taxon>Desulfonauticaceae</taxon>
        <taxon>Desulfonauticus</taxon>
    </lineage>
</organism>
<dbReference type="PROSITE" id="PS51833">
    <property type="entry name" value="HDOD"/>
    <property type="match status" value="1"/>
</dbReference>
<dbReference type="EMBL" id="FNIN01000001">
    <property type="protein sequence ID" value="SDN24242.1"/>
    <property type="molecule type" value="Genomic_DNA"/>
</dbReference>
<keyword evidence="1" id="KW-0597">Phosphoprotein</keyword>
<reference evidence="4 5" key="1">
    <citation type="submission" date="2016-10" db="EMBL/GenBank/DDBJ databases">
        <authorList>
            <person name="de Groot N.N."/>
        </authorList>
    </citation>
    <scope>NUCLEOTIDE SEQUENCE [LARGE SCALE GENOMIC DNA]</scope>
    <source>
        <strain evidence="4 5">DSM 15269</strain>
    </source>
</reference>
<evidence type="ECO:0000313" key="4">
    <source>
        <dbReference type="EMBL" id="SDN24242.1"/>
    </source>
</evidence>
<dbReference type="AlphaFoldDB" id="A0A1G9ZRL9"/>
<dbReference type="Pfam" id="PF08668">
    <property type="entry name" value="HDOD"/>
    <property type="match status" value="1"/>
</dbReference>
<dbReference type="PANTHER" id="PTHR33525">
    <property type="match status" value="1"/>
</dbReference>
<dbReference type="InterPro" id="IPR014626">
    <property type="entry name" value="Sig_transdc_resp-reg_put"/>
</dbReference>
<accession>A0A1G9ZRL9</accession>
<evidence type="ECO:0000259" key="2">
    <source>
        <dbReference type="PROSITE" id="PS50110"/>
    </source>
</evidence>
<dbReference type="Proteomes" id="UP000199602">
    <property type="component" value="Unassembled WGS sequence"/>
</dbReference>
<feature type="modified residue" description="4-aspartylphosphate" evidence="1">
    <location>
        <position position="56"/>
    </location>
</feature>
<sequence>MGRPRIIFVDDEVNVLNALKRSLFSLRKTLDMVFENVPEKAVQKLKTEHFDIIATDMRMPKVDGSAILRVASELQPQALRIVISGYSEEETILKTVGLAHQFLAKPVSPEELKKVIKRGFAIKDIVENEDIRKLVGKLETIPSVPKVYNELVKALNSNKATPKMLAQIIMQDVGLSSKILQLVNSAFFGLLRKVRSIEEAVVFLGIDTIRSLVLGVNLFKTMQNVSINGFSLSKRIVHCLNVASLARQIVLKENLENVELDDVFLAGLVHDCGLVILIENFPDLYRKVLKLSEEKKLPLFKSERYIFGVSHAEVGGYLLAMWGLPENIVRAVCFHHEPLKDCFNYINCTVVLHIADALVEKLDGDFSSSLNKEVIQKFSLQDKIKEFLGLLKGEDE</sequence>
<dbReference type="InterPro" id="IPR011006">
    <property type="entry name" value="CheY-like_superfamily"/>
</dbReference>
<dbReference type="PROSITE" id="PS50110">
    <property type="entry name" value="RESPONSE_REGULATORY"/>
    <property type="match status" value="1"/>
</dbReference>
<feature type="domain" description="HDOD" evidence="3">
    <location>
        <begin position="141"/>
        <end position="338"/>
    </location>
</feature>
<dbReference type="STRING" id="206665.SAMN04488516_101151"/>
<dbReference type="PANTHER" id="PTHR33525:SF3">
    <property type="entry name" value="RIBONUCLEASE Y"/>
    <property type="match status" value="1"/>
</dbReference>
<dbReference type="SUPFAM" id="SSF109604">
    <property type="entry name" value="HD-domain/PDEase-like"/>
    <property type="match status" value="1"/>
</dbReference>
<dbReference type="InterPro" id="IPR013976">
    <property type="entry name" value="HDOD"/>
</dbReference>
<dbReference type="PIRSF" id="PIRSF036883">
    <property type="entry name" value="RR_HD-GYP_mod"/>
    <property type="match status" value="1"/>
</dbReference>
<dbReference type="InterPro" id="IPR052340">
    <property type="entry name" value="RNase_Y/CdgJ"/>
</dbReference>
<dbReference type="RefSeq" id="WP_159427661.1">
    <property type="nucleotide sequence ID" value="NZ_FNIN01000001.1"/>
</dbReference>
<evidence type="ECO:0000256" key="1">
    <source>
        <dbReference type="PROSITE-ProRule" id="PRU00169"/>
    </source>
</evidence>
<dbReference type="InterPro" id="IPR003607">
    <property type="entry name" value="HD/PDEase_dom"/>
</dbReference>
<dbReference type="OrthoDB" id="9803649at2"/>
<dbReference type="SMART" id="SM00448">
    <property type="entry name" value="REC"/>
    <property type="match status" value="1"/>
</dbReference>
<dbReference type="SUPFAM" id="SSF52172">
    <property type="entry name" value="CheY-like"/>
    <property type="match status" value="1"/>
</dbReference>
<feature type="domain" description="Response regulatory" evidence="2">
    <location>
        <begin position="5"/>
        <end position="120"/>
    </location>
</feature>
<evidence type="ECO:0000259" key="3">
    <source>
        <dbReference type="PROSITE" id="PS51833"/>
    </source>
</evidence>